<dbReference type="Pfam" id="PF01915">
    <property type="entry name" value="Glyco_hydro_3_C"/>
    <property type="match status" value="1"/>
</dbReference>
<comment type="similarity">
    <text evidence="1">Belongs to the glycosyl hydrolase 3 family.</text>
</comment>
<proteinExistence type="inferred from homology"/>
<evidence type="ECO:0000256" key="3">
    <source>
        <dbReference type="ARBA" id="ARBA00022801"/>
    </source>
</evidence>
<evidence type="ECO:0000256" key="1">
    <source>
        <dbReference type="ARBA" id="ARBA00005336"/>
    </source>
</evidence>
<dbReference type="InterPro" id="IPR044993">
    <property type="entry name" value="BXL"/>
</dbReference>
<dbReference type="Pfam" id="PF14310">
    <property type="entry name" value="Fn3-like"/>
    <property type="match status" value="1"/>
</dbReference>
<dbReference type="GO" id="GO:0009044">
    <property type="term" value="F:xylan 1,4-beta-xylosidase activity"/>
    <property type="evidence" value="ECO:0007669"/>
    <property type="project" value="InterPro"/>
</dbReference>
<sequence>MPHLRWFLLLLGTCAASTYTDNVCDDPKVSSLPFCDASLSVDARVSDLVTRIPLQQAVGLLVNKASAAPSVNVPSYEWWNEALHGVALSPGVTFKSPLTAATSFPQVISTAASFNRTLFYQIAEAISTEARAFYNEKKAGLTFWTPNVNIFRDPRWGRGQETPGEDPYLTGEYAVTFVRGLQGEAMEEHEDGDENKFLKISSCCKHFSAYSQEVPRHRNNAMVTKQDQADTYFPAFEDCVKRGHVSSIMCSYNAVNGIPSCADKGLLTDLVRGEWKFDGYITSDCEAVADVIYRHHYTQSQEQTCATTLDAGMDLNCGEFLRQHLPNAVEQGIVSAEMVHNALKNQFRVLMRLGMFERGSQPFANITKDAVDTAAHRKLALEAARQSVVLLKNEENTLPLDVGAFSKDGSLALIGPHFNASTALLGNYFGKPSHIVTPLEGVSSYVPNVAYSLGCKVSGEVLPDFDEAIEVTKKAERVVVFMGLDQSQEREEIDRYTIKLPGFQIALLNRLLTVALHPIVLVIISGGSLDLSVYKDHPKVGAIVFGGYLGQAGGLGLADVLFGKYNPAGRLPQTFYDSDYVNTVSIYDMHMRPTLVTGNPGRTYRFFGGAPVFEFGFGLSYTTYHKAWSLEPPNVLDAAILTQQLQGDARSGSHSCVASFEITVTNLGDVDGEDVILIYAEPPRAGEGGRPLKSLVAFERTALVTAGQTASANFCLEAKAFALADEQGNWVVEQGNWTIHVDTLQHKVNVQASVAREPALVQEVTRKPLPRGAEWA</sequence>
<keyword evidence="4" id="KW-0326">Glycosidase</keyword>
<feature type="signal peptide" evidence="5">
    <location>
        <begin position="1"/>
        <end position="20"/>
    </location>
</feature>
<dbReference type="SUPFAM" id="SSF52279">
    <property type="entry name" value="Beta-D-glucan exohydrolase, C-terminal domain"/>
    <property type="match status" value="1"/>
</dbReference>
<protein>
    <submittedName>
        <fullName evidence="9">Beta-xylosidase/alpha-L-arabinofuranosidase 2</fullName>
    </submittedName>
</protein>
<comment type="caution">
    <text evidence="9">The sequence shown here is derived from an EMBL/GenBank/DDBJ whole genome shotgun (WGS) entry which is preliminary data.</text>
</comment>
<dbReference type="PRINTS" id="PR00133">
    <property type="entry name" value="GLHYDRLASE3"/>
</dbReference>
<organism evidence="9 11">
    <name type="scientific">Phytophthora rubi</name>
    <dbReference type="NCBI Taxonomy" id="129364"/>
    <lineage>
        <taxon>Eukaryota</taxon>
        <taxon>Sar</taxon>
        <taxon>Stramenopiles</taxon>
        <taxon>Oomycota</taxon>
        <taxon>Peronosporomycetes</taxon>
        <taxon>Peronosporales</taxon>
        <taxon>Peronosporaceae</taxon>
        <taxon>Phytophthora</taxon>
    </lineage>
</organism>
<dbReference type="GO" id="GO:0045493">
    <property type="term" value="P:xylan catabolic process"/>
    <property type="evidence" value="ECO:0007669"/>
    <property type="project" value="InterPro"/>
</dbReference>
<dbReference type="InterPro" id="IPR026891">
    <property type="entry name" value="Fn3-like"/>
</dbReference>
<evidence type="ECO:0000313" key="10">
    <source>
        <dbReference type="Proteomes" id="UP000429607"/>
    </source>
</evidence>
<dbReference type="InterPro" id="IPR002772">
    <property type="entry name" value="Glyco_hydro_3_C"/>
</dbReference>
<dbReference type="Gene3D" id="3.40.50.1700">
    <property type="entry name" value="Glycoside hydrolase family 3 C-terminal domain"/>
    <property type="match status" value="1"/>
</dbReference>
<dbReference type="Gene3D" id="2.60.40.10">
    <property type="entry name" value="Immunoglobulins"/>
    <property type="match status" value="1"/>
</dbReference>
<evidence type="ECO:0000313" key="12">
    <source>
        <dbReference type="Proteomes" id="UP000435112"/>
    </source>
</evidence>
<evidence type="ECO:0000313" key="7">
    <source>
        <dbReference type="EMBL" id="KAE9039995.1"/>
    </source>
</evidence>
<keyword evidence="2 5" id="KW-0732">Signal</keyword>
<evidence type="ECO:0000313" key="9">
    <source>
        <dbReference type="EMBL" id="KAE9357194.1"/>
    </source>
</evidence>
<dbReference type="AlphaFoldDB" id="A0A6A4G3C5"/>
<feature type="chain" id="PRO_5033525347" evidence="5">
    <location>
        <begin position="21"/>
        <end position="776"/>
    </location>
</feature>
<dbReference type="InterPro" id="IPR036962">
    <property type="entry name" value="Glyco_hydro_3_N_sf"/>
</dbReference>
<evidence type="ECO:0000313" key="8">
    <source>
        <dbReference type="EMBL" id="KAE9051098.1"/>
    </source>
</evidence>
<dbReference type="EMBL" id="QXFT01000057">
    <property type="protein sequence ID" value="KAE9357194.1"/>
    <property type="molecule type" value="Genomic_DNA"/>
</dbReference>
<name>A0A6A4G3C5_9STRA</name>
<evidence type="ECO:0000313" key="11">
    <source>
        <dbReference type="Proteomes" id="UP000434957"/>
    </source>
</evidence>
<dbReference type="Proteomes" id="UP000435112">
    <property type="component" value="Unassembled WGS sequence"/>
</dbReference>
<keyword evidence="11" id="KW-1185">Reference proteome</keyword>
<dbReference type="EMBL" id="QXFV01000057">
    <property type="protein sequence ID" value="KAE9051098.1"/>
    <property type="molecule type" value="Genomic_DNA"/>
</dbReference>
<dbReference type="SUPFAM" id="SSF51445">
    <property type="entry name" value="(Trans)glycosidases"/>
    <property type="match status" value="1"/>
</dbReference>
<dbReference type="InterPro" id="IPR001764">
    <property type="entry name" value="Glyco_hydro_3_N"/>
</dbReference>
<evidence type="ECO:0000256" key="4">
    <source>
        <dbReference type="ARBA" id="ARBA00023295"/>
    </source>
</evidence>
<evidence type="ECO:0000256" key="2">
    <source>
        <dbReference type="ARBA" id="ARBA00022729"/>
    </source>
</evidence>
<gene>
    <name evidence="8" type="ORF">PR001_g1764</name>
    <name evidence="7" type="ORF">PR002_g5177</name>
    <name evidence="9" type="ORF">PR003_g1923</name>
</gene>
<dbReference type="Proteomes" id="UP000429607">
    <property type="component" value="Unassembled WGS sequence"/>
</dbReference>
<dbReference type="GO" id="GO:0031222">
    <property type="term" value="P:arabinan catabolic process"/>
    <property type="evidence" value="ECO:0007669"/>
    <property type="project" value="TreeGrafter"/>
</dbReference>
<dbReference type="GO" id="GO:0046556">
    <property type="term" value="F:alpha-L-arabinofuranosidase activity"/>
    <property type="evidence" value="ECO:0007669"/>
    <property type="project" value="TreeGrafter"/>
</dbReference>
<evidence type="ECO:0000256" key="5">
    <source>
        <dbReference type="SAM" id="SignalP"/>
    </source>
</evidence>
<dbReference type="InterPro" id="IPR013783">
    <property type="entry name" value="Ig-like_fold"/>
</dbReference>
<dbReference type="Pfam" id="PF00933">
    <property type="entry name" value="Glyco_hydro_3"/>
    <property type="match status" value="1"/>
</dbReference>
<dbReference type="EMBL" id="QXFU01000217">
    <property type="protein sequence ID" value="KAE9039995.1"/>
    <property type="molecule type" value="Genomic_DNA"/>
</dbReference>
<dbReference type="InterPro" id="IPR017853">
    <property type="entry name" value="GH"/>
</dbReference>
<dbReference type="InterPro" id="IPR036881">
    <property type="entry name" value="Glyco_hydro_3_C_sf"/>
</dbReference>
<keyword evidence="3" id="KW-0378">Hydrolase</keyword>
<dbReference type="PANTHER" id="PTHR42721:SF3">
    <property type="entry name" value="BETA-D-XYLOSIDASE 5-RELATED"/>
    <property type="match status" value="1"/>
</dbReference>
<evidence type="ECO:0000259" key="6">
    <source>
        <dbReference type="SMART" id="SM01217"/>
    </source>
</evidence>
<accession>A0A6A4G3C5</accession>
<dbReference type="Proteomes" id="UP000434957">
    <property type="component" value="Unassembled WGS sequence"/>
</dbReference>
<dbReference type="SMART" id="SM01217">
    <property type="entry name" value="Fn3_like"/>
    <property type="match status" value="1"/>
</dbReference>
<dbReference type="Gene3D" id="3.20.20.300">
    <property type="entry name" value="Glycoside hydrolase, family 3, N-terminal domain"/>
    <property type="match status" value="1"/>
</dbReference>
<reference evidence="9 11" key="1">
    <citation type="submission" date="2018-08" db="EMBL/GenBank/DDBJ databases">
        <title>Genomic investigation of the strawberry pathogen Phytophthora fragariae indicates pathogenicity is determined by transcriptional variation in three key races.</title>
        <authorList>
            <person name="Adams T.M."/>
            <person name="Armitage A.D."/>
            <person name="Sobczyk M.K."/>
            <person name="Bates H.J."/>
            <person name="Dunwell J.M."/>
            <person name="Nellist C.F."/>
            <person name="Harrison R.J."/>
        </authorList>
    </citation>
    <scope>NUCLEOTIDE SEQUENCE [LARGE SCALE GENOMIC DNA]</scope>
    <source>
        <strain evidence="8 10">SCRP249</strain>
        <strain evidence="7 12">SCRP324</strain>
        <strain evidence="9 11">SCRP333</strain>
    </source>
</reference>
<feature type="domain" description="Fibronectin type III-like" evidence="6">
    <location>
        <begin position="674"/>
        <end position="745"/>
    </location>
</feature>
<dbReference type="PANTHER" id="PTHR42721">
    <property type="entry name" value="SUGAR HYDROLASE-RELATED"/>
    <property type="match status" value="1"/>
</dbReference>
<dbReference type="OrthoDB" id="47059at2759"/>